<reference evidence="2 3" key="1">
    <citation type="submission" date="2018-06" db="EMBL/GenBank/DDBJ databases">
        <title>Genomic Encyclopedia of Type Strains, Phase III (KMG-III): the genomes of soil and plant-associated and newly described type strains.</title>
        <authorList>
            <person name="Whitman W."/>
        </authorList>
    </citation>
    <scope>NUCLEOTIDE SEQUENCE [LARGE SCALE GENOMIC DNA]</scope>
    <source>
        <strain evidence="2 3">CECT 7022</strain>
    </source>
</reference>
<organism evidence="2 3">
    <name type="scientific">Paenibacillus barcinonensis</name>
    <dbReference type="NCBI Taxonomy" id="198119"/>
    <lineage>
        <taxon>Bacteria</taxon>
        <taxon>Bacillati</taxon>
        <taxon>Bacillota</taxon>
        <taxon>Bacilli</taxon>
        <taxon>Bacillales</taxon>
        <taxon>Paenibacillaceae</taxon>
        <taxon>Paenibacillus</taxon>
    </lineage>
</organism>
<feature type="transmembrane region" description="Helical" evidence="1">
    <location>
        <begin position="23"/>
        <end position="41"/>
    </location>
</feature>
<evidence type="ECO:0000313" key="3">
    <source>
        <dbReference type="Proteomes" id="UP000247790"/>
    </source>
</evidence>
<evidence type="ECO:0000256" key="1">
    <source>
        <dbReference type="SAM" id="Phobius"/>
    </source>
</evidence>
<accession>A0A2V4VBW5</accession>
<keyword evidence="1" id="KW-1133">Transmembrane helix</keyword>
<sequence length="113" mass="12980">MTELLWYGLIINERTVVNMKKKYFLLALLLLVLVFSLTGCVPGDGANNEEHLAGFFWGIWHGWIAPISLIIGIFKDNIRIYEINNIGWWYDLGFYIAVISGFGGLSLSRRRKK</sequence>
<proteinExistence type="predicted"/>
<evidence type="ECO:0000313" key="2">
    <source>
        <dbReference type="EMBL" id="PYE50048.1"/>
    </source>
</evidence>
<protein>
    <submittedName>
        <fullName evidence="2">Uncharacterized protein</fullName>
    </submittedName>
</protein>
<gene>
    <name evidence="2" type="ORF">DFQ00_1046</name>
</gene>
<keyword evidence="1" id="KW-0812">Transmembrane</keyword>
<dbReference type="AlphaFoldDB" id="A0A2V4VBW5"/>
<comment type="caution">
    <text evidence="2">The sequence shown here is derived from an EMBL/GenBank/DDBJ whole genome shotgun (WGS) entry which is preliminary data.</text>
</comment>
<dbReference type="EMBL" id="QJSW01000004">
    <property type="protein sequence ID" value="PYE50048.1"/>
    <property type="molecule type" value="Genomic_DNA"/>
</dbReference>
<keyword evidence="1" id="KW-0472">Membrane</keyword>
<dbReference type="Proteomes" id="UP000247790">
    <property type="component" value="Unassembled WGS sequence"/>
</dbReference>
<name>A0A2V4VBW5_PAEBA</name>
<feature type="transmembrane region" description="Helical" evidence="1">
    <location>
        <begin position="86"/>
        <end position="107"/>
    </location>
</feature>
<feature type="transmembrane region" description="Helical" evidence="1">
    <location>
        <begin position="53"/>
        <end position="74"/>
    </location>
</feature>